<comment type="caution">
    <text evidence="2">The sequence shown here is derived from an EMBL/GenBank/DDBJ whole genome shotgun (WGS) entry which is preliminary data.</text>
</comment>
<dbReference type="Proteomes" id="UP001295684">
    <property type="component" value="Unassembled WGS sequence"/>
</dbReference>
<feature type="domain" description="Cyclic nucleotide-binding" evidence="1">
    <location>
        <begin position="305"/>
        <end position="431"/>
    </location>
</feature>
<accession>A0AAD2CWI2</accession>
<evidence type="ECO:0000259" key="1">
    <source>
        <dbReference type="PROSITE" id="PS50042"/>
    </source>
</evidence>
<evidence type="ECO:0000313" key="2">
    <source>
        <dbReference type="EMBL" id="CAI2372877.1"/>
    </source>
</evidence>
<protein>
    <recommendedName>
        <fullName evidence="1">Cyclic nucleotide-binding domain-containing protein</fullName>
    </recommendedName>
</protein>
<dbReference type="PANTHER" id="PTHR23011">
    <property type="entry name" value="CYCLIC NUCLEOTIDE-BINDING DOMAIN CONTAINING PROTEIN"/>
    <property type="match status" value="1"/>
</dbReference>
<dbReference type="PROSITE" id="PS50042">
    <property type="entry name" value="CNMP_BINDING_3"/>
    <property type="match status" value="2"/>
</dbReference>
<proteinExistence type="predicted"/>
<dbReference type="InterPro" id="IPR014710">
    <property type="entry name" value="RmlC-like_jellyroll"/>
</dbReference>
<dbReference type="InterPro" id="IPR000595">
    <property type="entry name" value="cNMP-bd_dom"/>
</dbReference>
<name>A0AAD2CWI2_EUPCR</name>
<evidence type="ECO:0000313" key="3">
    <source>
        <dbReference type="Proteomes" id="UP001295684"/>
    </source>
</evidence>
<feature type="domain" description="Cyclic nucleotide-binding" evidence="1">
    <location>
        <begin position="434"/>
        <end position="532"/>
    </location>
</feature>
<dbReference type="Pfam" id="PF00027">
    <property type="entry name" value="cNMP_binding"/>
    <property type="match status" value="1"/>
</dbReference>
<dbReference type="AlphaFoldDB" id="A0AAD2CWI2"/>
<dbReference type="CDD" id="cd00038">
    <property type="entry name" value="CAP_ED"/>
    <property type="match status" value="1"/>
</dbReference>
<reference evidence="2" key="1">
    <citation type="submission" date="2023-07" db="EMBL/GenBank/DDBJ databases">
        <authorList>
            <consortium name="AG Swart"/>
            <person name="Singh M."/>
            <person name="Singh A."/>
            <person name="Seah K."/>
            <person name="Emmerich C."/>
        </authorList>
    </citation>
    <scope>NUCLEOTIDE SEQUENCE</scope>
    <source>
        <strain evidence="2">DP1</strain>
    </source>
</reference>
<dbReference type="SUPFAM" id="SSF51206">
    <property type="entry name" value="cAMP-binding domain-like"/>
    <property type="match status" value="2"/>
</dbReference>
<sequence>MEDQTSMATKESSLNSRIKLNSYSINTRNLDHTSTKDSGWTSKWTGMSQKQDKSLCQDYSFLNKRRQVKRKGRFYRNIKARKINFPQSSFGKLYSSKSAVKPRRRCKVSHNALFCFSPIEKEITSDPRRMNRSPDLKNTQLINTKTPIEKNSQLSKCPKHSGRATRFSTKILYDWSKTSPLIEQSKTMLDQCKGMLSNLEERYLSNQNLRDSRSKKVISPLQDYKAKRSKLVARRSSYIESNYRYRFIPKALQADKDYKSFCEDVYKEELQKQNRNPFQICQLRDSQRTKRDYSVLKKWLRKLGFFDRYPELIMDRVCECLTAKEYSKDEVVINKGDESTFMIILFTGKIGIYLYPLRELRKIGVEDNCIACIGDPSVLGDRGLLNKEPRTATCLAQQDVKALYMSRHNYVNIVESFHKTQLKMNLDYSKSLEIMKDMDIERLTPLTHNYNNSVYSKGNVIVDFNATPMQLFILKEGRLKVEKNLTIKQTNLWPSGVQKWTMHVNKKQVIKQIESIEKNQVFGLYELLAKEPIHCRISVESEKAHIISINSSDLKQAFNKDALYSMLEYKSCIKFPKDSEVISEVIREVKEQKLQSKILASYKNHRRISHSQHRFSQL</sequence>
<dbReference type="PANTHER" id="PTHR23011:SF28">
    <property type="entry name" value="CYCLIC NUCLEOTIDE-BINDING DOMAIN CONTAINING PROTEIN"/>
    <property type="match status" value="1"/>
</dbReference>
<gene>
    <name evidence="2" type="ORF">ECRASSUSDP1_LOCUS14211</name>
</gene>
<organism evidence="2 3">
    <name type="scientific">Euplotes crassus</name>
    <dbReference type="NCBI Taxonomy" id="5936"/>
    <lineage>
        <taxon>Eukaryota</taxon>
        <taxon>Sar</taxon>
        <taxon>Alveolata</taxon>
        <taxon>Ciliophora</taxon>
        <taxon>Intramacronucleata</taxon>
        <taxon>Spirotrichea</taxon>
        <taxon>Hypotrichia</taxon>
        <taxon>Euplotida</taxon>
        <taxon>Euplotidae</taxon>
        <taxon>Moneuplotes</taxon>
    </lineage>
</organism>
<keyword evidence="3" id="KW-1185">Reference proteome</keyword>
<dbReference type="InterPro" id="IPR018490">
    <property type="entry name" value="cNMP-bd_dom_sf"/>
</dbReference>
<dbReference type="SMART" id="SM00100">
    <property type="entry name" value="cNMP"/>
    <property type="match status" value="1"/>
</dbReference>
<dbReference type="Gene3D" id="2.60.120.10">
    <property type="entry name" value="Jelly Rolls"/>
    <property type="match status" value="2"/>
</dbReference>
<dbReference type="EMBL" id="CAMPGE010014190">
    <property type="protein sequence ID" value="CAI2372877.1"/>
    <property type="molecule type" value="Genomic_DNA"/>
</dbReference>